<dbReference type="NCBIfam" id="TIGR01641">
    <property type="entry name" value="phageSPP1_gp7"/>
    <property type="match status" value="1"/>
</dbReference>
<feature type="region of interest" description="Disordered" evidence="1">
    <location>
        <begin position="423"/>
        <end position="458"/>
    </location>
</feature>
<comment type="caution">
    <text evidence="3">The sequence shown here is derived from an EMBL/GenBank/DDBJ whole genome shotgun (WGS) entry which is preliminary data.</text>
</comment>
<evidence type="ECO:0000259" key="2">
    <source>
        <dbReference type="Pfam" id="PF04233"/>
    </source>
</evidence>
<feature type="compositionally biased region" description="Basic and acidic residues" evidence="1">
    <location>
        <begin position="443"/>
        <end position="456"/>
    </location>
</feature>
<name>A0A241ZA91_ACIBA</name>
<feature type="compositionally biased region" description="Low complexity" evidence="1">
    <location>
        <begin position="430"/>
        <end position="441"/>
    </location>
</feature>
<dbReference type="EMBL" id="NGEL01000175">
    <property type="protein sequence ID" value="OTM80869.1"/>
    <property type="molecule type" value="Genomic_DNA"/>
</dbReference>
<proteinExistence type="predicted"/>
<evidence type="ECO:0000313" key="3">
    <source>
        <dbReference type="EMBL" id="OTM80869.1"/>
    </source>
</evidence>
<dbReference type="RefSeq" id="WP_057090096.1">
    <property type="nucleotide sequence ID" value="NZ_JAKSWT010000056.1"/>
</dbReference>
<dbReference type="Pfam" id="PF04860">
    <property type="entry name" value="Phage_portal"/>
    <property type="match status" value="1"/>
</dbReference>
<dbReference type="Pfam" id="PF04233">
    <property type="entry name" value="Phage_Mu_F"/>
    <property type="match status" value="1"/>
</dbReference>
<dbReference type="InterPro" id="IPR006528">
    <property type="entry name" value="Phage_head_morphogenesis_dom"/>
</dbReference>
<feature type="domain" description="Phage head morphogenesis" evidence="2">
    <location>
        <begin position="606"/>
        <end position="711"/>
    </location>
</feature>
<reference evidence="3 4" key="1">
    <citation type="submission" date="2017-05" db="EMBL/GenBank/DDBJ databases">
        <authorList>
            <person name="Song R."/>
            <person name="Chenine A.L."/>
            <person name="Ruprecht R.M."/>
        </authorList>
    </citation>
    <scope>NUCLEOTIDE SEQUENCE [LARGE SCALE GENOMIC DNA]</scope>
    <source>
        <strain evidence="3 4">PR350</strain>
    </source>
</reference>
<organism evidence="3 4">
    <name type="scientific">Acinetobacter baumannii</name>
    <dbReference type="NCBI Taxonomy" id="470"/>
    <lineage>
        <taxon>Bacteria</taxon>
        <taxon>Pseudomonadati</taxon>
        <taxon>Pseudomonadota</taxon>
        <taxon>Gammaproteobacteria</taxon>
        <taxon>Moraxellales</taxon>
        <taxon>Moraxellaceae</taxon>
        <taxon>Acinetobacter</taxon>
        <taxon>Acinetobacter calcoaceticus/baumannii complex</taxon>
    </lineage>
</organism>
<evidence type="ECO:0000256" key="1">
    <source>
        <dbReference type="SAM" id="MobiDB-lite"/>
    </source>
</evidence>
<gene>
    <name evidence="3" type="ORF">B9X95_17790</name>
</gene>
<evidence type="ECO:0000313" key="4">
    <source>
        <dbReference type="Proteomes" id="UP000194699"/>
    </source>
</evidence>
<protein>
    <submittedName>
        <fullName evidence="3">Phage head morphogenesis protein</fullName>
    </submittedName>
</protein>
<dbReference type="Proteomes" id="UP000194699">
    <property type="component" value="Unassembled WGS sequence"/>
</dbReference>
<dbReference type="InterPro" id="IPR006944">
    <property type="entry name" value="Phage/GTA_portal"/>
</dbReference>
<dbReference type="AlphaFoldDB" id="A0A241ZA91"/>
<sequence>MARSNGKITSLAADVVQMFAHGVSNIGNAWFGPSQPLEPVAPKEQTSGRQFDYATSFNVNSRPRQGEALTYDHLRAFADNYDLLRIIIETRKDQMAKLPWVIRLKDKPNTDADEALVHDARCEELTNFFAFPDKEHSWDAWLRMLLEDLLVIDAPVVYTRRTRGGEVYAVEPIDGATIKRVLDIYGRTPLPPEAAYQQILKGLPAVNYTRDELIYLPRNPRTHKVYGFSPVEQIVTTINIALRRQAHQLGFYTDGSTPDLIFQVPAEWTPEQIKRFEDYWNSLLSGNIHERRKTRFVPQGVTPFDTKDKAMKDEYDEWIARIVCFAFSISPQAFVKEMNRATAQTAQEAALAEGLAPLMLWVKSLMDRIIQQVFGYLDIEFKWDTEESAKPKEQAEIDKIYVDAKVLHPDEVRAERFNMQPMDPALRSSLNPAPLLPQPQQVDESKPTDEAKEKFAKSKKYVAPIDREREKVEQVREQLKQQIHQFFQEQAKDVAIQVVTAKDQLGKSIKDNVSNILDGLSFGAWSGIAAWISDLTSQLAVDGVEVALTQINAELEKKALNLANEQAIKFAEDRAAELVGMIWRNGVLVENPSPIFSITESTREMLRATITQALEEGWSNDKLADEIGNSHAFSEDRAEMIARTETAIADVQGNMIAYKAAGVESKEWMAAPDCCDACQELDGKIIPINESFVAGSYFKDAPLHPHCRCDTLPVVT</sequence>
<accession>A0A241ZA91</accession>